<feature type="region of interest" description="Disordered" evidence="1">
    <location>
        <begin position="89"/>
        <end position="145"/>
    </location>
</feature>
<feature type="compositionally biased region" description="Basic and acidic residues" evidence="1">
    <location>
        <begin position="106"/>
        <end position="120"/>
    </location>
</feature>
<comment type="caution">
    <text evidence="2">The sequence shown here is derived from an EMBL/GenBank/DDBJ whole genome shotgun (WGS) entry which is preliminary data.</text>
</comment>
<dbReference type="AlphaFoldDB" id="A0A151MR78"/>
<reference evidence="2 3" key="1">
    <citation type="journal article" date="2012" name="Genome Biol.">
        <title>Sequencing three crocodilian genomes to illuminate the evolution of archosaurs and amniotes.</title>
        <authorList>
            <person name="St John J.A."/>
            <person name="Braun E.L."/>
            <person name="Isberg S.R."/>
            <person name="Miles L.G."/>
            <person name="Chong A.Y."/>
            <person name="Gongora J."/>
            <person name="Dalzell P."/>
            <person name="Moran C."/>
            <person name="Bed'hom B."/>
            <person name="Abzhanov A."/>
            <person name="Burgess S.C."/>
            <person name="Cooksey A.M."/>
            <person name="Castoe T.A."/>
            <person name="Crawford N.G."/>
            <person name="Densmore L.D."/>
            <person name="Drew J.C."/>
            <person name="Edwards S.V."/>
            <person name="Faircloth B.C."/>
            <person name="Fujita M.K."/>
            <person name="Greenwold M.J."/>
            <person name="Hoffmann F.G."/>
            <person name="Howard J.M."/>
            <person name="Iguchi T."/>
            <person name="Janes D.E."/>
            <person name="Khan S.Y."/>
            <person name="Kohno S."/>
            <person name="de Koning A.J."/>
            <person name="Lance S.L."/>
            <person name="McCarthy F.M."/>
            <person name="McCormack J.E."/>
            <person name="Merchant M.E."/>
            <person name="Peterson D.G."/>
            <person name="Pollock D.D."/>
            <person name="Pourmand N."/>
            <person name="Raney B.J."/>
            <person name="Roessler K.A."/>
            <person name="Sanford J.R."/>
            <person name="Sawyer R.H."/>
            <person name="Schmidt C.J."/>
            <person name="Triplett E.W."/>
            <person name="Tuberville T.D."/>
            <person name="Venegas-Anaya M."/>
            <person name="Howard J.T."/>
            <person name="Jarvis E.D."/>
            <person name="Guillette L.J.Jr."/>
            <person name="Glenn T.C."/>
            <person name="Green R.E."/>
            <person name="Ray D.A."/>
        </authorList>
    </citation>
    <scope>NUCLEOTIDE SEQUENCE [LARGE SCALE GENOMIC DNA]</scope>
    <source>
        <strain evidence="2">KSC_2009_1</strain>
    </source>
</reference>
<organism evidence="2 3">
    <name type="scientific">Alligator mississippiensis</name>
    <name type="common">American alligator</name>
    <dbReference type="NCBI Taxonomy" id="8496"/>
    <lineage>
        <taxon>Eukaryota</taxon>
        <taxon>Metazoa</taxon>
        <taxon>Chordata</taxon>
        <taxon>Craniata</taxon>
        <taxon>Vertebrata</taxon>
        <taxon>Euteleostomi</taxon>
        <taxon>Archelosauria</taxon>
        <taxon>Archosauria</taxon>
        <taxon>Crocodylia</taxon>
        <taxon>Alligatoridae</taxon>
        <taxon>Alligatorinae</taxon>
        <taxon>Alligator</taxon>
    </lineage>
</organism>
<evidence type="ECO:0000313" key="2">
    <source>
        <dbReference type="EMBL" id="KYO27046.1"/>
    </source>
</evidence>
<gene>
    <name evidence="2" type="ORF">Y1Q_0018208</name>
</gene>
<evidence type="ECO:0000313" key="3">
    <source>
        <dbReference type="Proteomes" id="UP000050525"/>
    </source>
</evidence>
<proteinExistence type="predicted"/>
<dbReference type="EMBL" id="AKHW03005442">
    <property type="protein sequence ID" value="KYO27046.1"/>
    <property type="molecule type" value="Genomic_DNA"/>
</dbReference>
<keyword evidence="3" id="KW-1185">Reference proteome</keyword>
<protein>
    <submittedName>
        <fullName evidence="2">Uncharacterized protein</fullName>
    </submittedName>
</protein>
<sequence length="145" mass="16541">MDWTWLLANLTTKAEEQLAEKWVCYMEDVVCEFWDRLLALKERHLEAQERQAAMLARAMEVTGEWWVLDTILALAITFVPLTAQPPRLQYHLPPGSCPPPSIKPHRSPDARVEAREKAGARDSGAGSGARRGKLSSSEEEWWSRR</sequence>
<accession>A0A151MR78</accession>
<name>A0A151MR78_ALLMI</name>
<evidence type="ECO:0000256" key="1">
    <source>
        <dbReference type="SAM" id="MobiDB-lite"/>
    </source>
</evidence>
<dbReference type="Proteomes" id="UP000050525">
    <property type="component" value="Unassembled WGS sequence"/>
</dbReference>